<keyword evidence="4" id="KW-1185">Reference proteome</keyword>
<dbReference type="Gene3D" id="3.40.50.720">
    <property type="entry name" value="NAD(P)-binding Rossmann-like Domain"/>
    <property type="match status" value="1"/>
</dbReference>
<dbReference type="SUPFAM" id="SSF51735">
    <property type="entry name" value="NAD(P)-binding Rossmann-fold domains"/>
    <property type="match status" value="1"/>
</dbReference>
<dbReference type="PANTHER" id="PTHR43639">
    <property type="entry name" value="OXIDOREDUCTASE, SHORT-CHAIN DEHYDROGENASE/REDUCTASE FAMILY (AFU_ORTHOLOGUE AFUA_5G02870)"/>
    <property type="match status" value="1"/>
</dbReference>
<proteinExistence type="inferred from homology"/>
<dbReference type="InterPro" id="IPR036291">
    <property type="entry name" value="NAD(P)-bd_dom_sf"/>
</dbReference>
<dbReference type="PROSITE" id="PS00061">
    <property type="entry name" value="ADH_SHORT"/>
    <property type="match status" value="1"/>
</dbReference>
<reference evidence="3" key="1">
    <citation type="submission" date="2022-03" db="EMBL/GenBank/DDBJ databases">
        <title>Identification of a novel bacterium isolated from mangrove sediments.</title>
        <authorList>
            <person name="Pan X."/>
        </authorList>
    </citation>
    <scope>NUCLEOTIDE SEQUENCE</scope>
    <source>
        <strain evidence="3">B2580</strain>
    </source>
</reference>
<evidence type="ECO:0000256" key="2">
    <source>
        <dbReference type="ARBA" id="ARBA00023002"/>
    </source>
</evidence>
<keyword evidence="2" id="KW-0560">Oxidoreductase</keyword>
<evidence type="ECO:0000313" key="4">
    <source>
        <dbReference type="Proteomes" id="UP001162880"/>
    </source>
</evidence>
<comment type="caution">
    <text evidence="3">The sequence shown here is derived from an EMBL/GenBank/DDBJ whole genome shotgun (WGS) entry which is preliminary data.</text>
</comment>
<dbReference type="PANTHER" id="PTHR43639:SF1">
    <property type="entry name" value="SHORT-CHAIN DEHYDROGENASE_REDUCTASE FAMILY PROTEIN"/>
    <property type="match status" value="1"/>
</dbReference>
<organism evidence="3 4">
    <name type="scientific">Novosphingobium album</name>
    <name type="common">ex Hu et al. 2023</name>
    <dbReference type="NCBI Taxonomy" id="2930093"/>
    <lineage>
        <taxon>Bacteria</taxon>
        <taxon>Pseudomonadati</taxon>
        <taxon>Pseudomonadota</taxon>
        <taxon>Alphaproteobacteria</taxon>
        <taxon>Sphingomonadales</taxon>
        <taxon>Sphingomonadaceae</taxon>
        <taxon>Novosphingobium</taxon>
    </lineage>
</organism>
<dbReference type="EMBL" id="JALHLE010000029">
    <property type="protein sequence ID" value="MCJ2180228.1"/>
    <property type="molecule type" value="Genomic_DNA"/>
</dbReference>
<dbReference type="InterPro" id="IPR020904">
    <property type="entry name" value="Sc_DH/Rdtase_CS"/>
</dbReference>
<dbReference type="PRINTS" id="PR00081">
    <property type="entry name" value="GDHRDH"/>
</dbReference>
<dbReference type="Proteomes" id="UP001162880">
    <property type="component" value="Unassembled WGS sequence"/>
</dbReference>
<evidence type="ECO:0000256" key="1">
    <source>
        <dbReference type="ARBA" id="ARBA00006484"/>
    </source>
</evidence>
<dbReference type="Pfam" id="PF13561">
    <property type="entry name" value="adh_short_C2"/>
    <property type="match status" value="1"/>
</dbReference>
<evidence type="ECO:0000313" key="3">
    <source>
        <dbReference type="EMBL" id="MCJ2180228.1"/>
    </source>
</evidence>
<gene>
    <name evidence="3" type="ORF">MTR64_16775</name>
</gene>
<dbReference type="PRINTS" id="PR00080">
    <property type="entry name" value="SDRFAMILY"/>
</dbReference>
<comment type="similarity">
    <text evidence="1">Belongs to the short-chain dehydrogenases/reductases (SDR) family.</text>
</comment>
<protein>
    <submittedName>
        <fullName evidence="3">SDR family oxidoreductase</fullName>
    </submittedName>
</protein>
<dbReference type="InterPro" id="IPR002347">
    <property type="entry name" value="SDR_fam"/>
</dbReference>
<accession>A0ABT0B5U3</accession>
<name>A0ABT0B5U3_9SPHN</name>
<dbReference type="RefSeq" id="WP_243995658.1">
    <property type="nucleotide sequence ID" value="NZ_JALHLE010000029.1"/>
</dbReference>
<sequence length="255" mass="26431">MTKPLAGKTALVTGASRGLGRATAEALAKLGAIVAINYASNDAAAQDVLKAIEAEGGQAFLIKSPQGSYEAAVEMVDALDAGLKERTGSGDLDILINNAGGGPVHTIDDTSPEVFEKVMGDNFTGAFYATKLLKPRMRDGGRVVFVSSLGAKSALPQYVIYACAKSAIETLTVVVAKELGPRGITVNCLMPGMIASDANADLRADEQTKAYLEQNTCLRRLGVPSDFSGAVLSLVSPEMGYITGQVIEVSGGMSL</sequence>